<organism evidence="1 2">
    <name type="scientific">[Mycobacterium] fortunisiensis</name>
    <dbReference type="NCBI Taxonomy" id="2600579"/>
    <lineage>
        <taxon>Bacteria</taxon>
        <taxon>Bacillati</taxon>
        <taxon>Actinomycetota</taxon>
        <taxon>Actinomycetes</taxon>
        <taxon>Mycobacteriales</taxon>
        <taxon>Mycobacteriaceae</taxon>
        <taxon>Mycolicibacterium</taxon>
    </lineage>
</organism>
<gene>
    <name evidence="1" type="ORF">FR943_02470</name>
</gene>
<proteinExistence type="predicted"/>
<evidence type="ECO:0000313" key="1">
    <source>
        <dbReference type="EMBL" id="MBU9762718.1"/>
    </source>
</evidence>
<name>A0ABS6KGN2_9MYCO</name>
<evidence type="ECO:0000313" key="2">
    <source>
        <dbReference type="Proteomes" id="UP000812982"/>
    </source>
</evidence>
<reference evidence="1 2" key="1">
    <citation type="journal article" date="2021" name="Sci. Rep.">
        <title>Phenotypic and genomic hallmarks of a novel, potentially pathogenic rapidly growing Mycobacterium species related to the Mycobacterium fortuitum complex.</title>
        <authorList>
            <person name="Gharbi R."/>
            <person name="Khanna V."/>
            <person name="Frigui W."/>
            <person name="Mhenni B."/>
            <person name="Brosch R."/>
            <person name="Mardassi H."/>
        </authorList>
    </citation>
    <scope>NUCLEOTIDE SEQUENCE [LARGE SCALE GENOMIC DNA]</scope>
    <source>
        <strain evidence="1 2">TNTM28</strain>
    </source>
</reference>
<comment type="caution">
    <text evidence="1">The sequence shown here is derived from an EMBL/GenBank/DDBJ whole genome shotgun (WGS) entry which is preliminary data.</text>
</comment>
<accession>A0ABS6KGN2</accession>
<keyword evidence="2" id="KW-1185">Reference proteome</keyword>
<protein>
    <submittedName>
        <fullName evidence="1">Guanosine-3',5'-bis(Diphosphate) 3'-pyrophosphohydrolase</fullName>
    </submittedName>
</protein>
<dbReference type="EMBL" id="VOMB01000002">
    <property type="protein sequence ID" value="MBU9762718.1"/>
    <property type="molecule type" value="Genomic_DNA"/>
</dbReference>
<dbReference type="RefSeq" id="WP_217154679.1">
    <property type="nucleotide sequence ID" value="NZ_VOMB01000002.1"/>
</dbReference>
<sequence>MDNLIATANELIDRAHAGQVDKAGLPYVGHLRRVASYIVSEDPLAITTALLHDSLEDTSLSVADLVDCGFPAPVIEAVKILTRSSGQPPEDYYRTIRQNPLAREVKLADLADNSDPARLNQLSDATQARLRRKYSAAYKSLGVNQSDGDRRRRFRSRSDT</sequence>
<dbReference type="Proteomes" id="UP000812982">
    <property type="component" value="Unassembled WGS sequence"/>
</dbReference>